<proteinExistence type="predicted"/>
<evidence type="ECO:0000313" key="2">
    <source>
        <dbReference type="EMBL" id="KAF1828356.1"/>
    </source>
</evidence>
<dbReference type="OrthoDB" id="5345625at2759"/>
<organism evidence="2 3">
    <name type="scientific">Decorospora gaudefroyi</name>
    <dbReference type="NCBI Taxonomy" id="184978"/>
    <lineage>
        <taxon>Eukaryota</taxon>
        <taxon>Fungi</taxon>
        <taxon>Dikarya</taxon>
        <taxon>Ascomycota</taxon>
        <taxon>Pezizomycotina</taxon>
        <taxon>Dothideomycetes</taxon>
        <taxon>Pleosporomycetidae</taxon>
        <taxon>Pleosporales</taxon>
        <taxon>Pleosporineae</taxon>
        <taxon>Pleosporaceae</taxon>
        <taxon>Decorospora</taxon>
    </lineage>
</organism>
<dbReference type="AlphaFoldDB" id="A0A6A5JXP6"/>
<feature type="region of interest" description="Disordered" evidence="1">
    <location>
        <begin position="105"/>
        <end position="143"/>
    </location>
</feature>
<feature type="region of interest" description="Disordered" evidence="1">
    <location>
        <begin position="327"/>
        <end position="354"/>
    </location>
</feature>
<evidence type="ECO:0000313" key="3">
    <source>
        <dbReference type="Proteomes" id="UP000800040"/>
    </source>
</evidence>
<gene>
    <name evidence="2" type="ORF">BDW02DRAFT_538306</name>
</gene>
<keyword evidence="3" id="KW-1185">Reference proteome</keyword>
<reference evidence="2" key="1">
    <citation type="submission" date="2020-01" db="EMBL/GenBank/DDBJ databases">
        <authorList>
            <consortium name="DOE Joint Genome Institute"/>
            <person name="Haridas S."/>
            <person name="Albert R."/>
            <person name="Binder M."/>
            <person name="Bloem J."/>
            <person name="Labutti K."/>
            <person name="Salamov A."/>
            <person name="Andreopoulos B."/>
            <person name="Baker S.E."/>
            <person name="Barry K."/>
            <person name="Bills G."/>
            <person name="Bluhm B.H."/>
            <person name="Cannon C."/>
            <person name="Castanera R."/>
            <person name="Culley D.E."/>
            <person name="Daum C."/>
            <person name="Ezra D."/>
            <person name="Gonzalez J.B."/>
            <person name="Henrissat B."/>
            <person name="Kuo A."/>
            <person name="Liang C."/>
            <person name="Lipzen A."/>
            <person name="Lutzoni F."/>
            <person name="Magnuson J."/>
            <person name="Mondo S."/>
            <person name="Nolan M."/>
            <person name="Ohm R."/>
            <person name="Pangilinan J."/>
            <person name="Park H.-J."/>
            <person name="Ramirez L."/>
            <person name="Alfaro M."/>
            <person name="Sun H."/>
            <person name="Tritt A."/>
            <person name="Yoshinaga Y."/>
            <person name="Zwiers L.-H."/>
            <person name="Turgeon B.G."/>
            <person name="Goodwin S.B."/>
            <person name="Spatafora J.W."/>
            <person name="Crous P.W."/>
            <person name="Grigoriev I.V."/>
        </authorList>
    </citation>
    <scope>NUCLEOTIDE SEQUENCE</scope>
    <source>
        <strain evidence="2">P77</strain>
    </source>
</reference>
<evidence type="ECO:0000256" key="1">
    <source>
        <dbReference type="SAM" id="MobiDB-lite"/>
    </source>
</evidence>
<sequence>MATQHSPLKTPSRRVLGDLTSRAINTPLVPSDLARVQSPLKQVTTHVPAASTNKENHATPNAYSKAKKRSIDEVESVETADNLKMLARARDDSLFSTDMRLTTDAMQRHTENNPIGLTDPGSPTERATPSPEPEPVQASQKSNQSFSDLLNYEMCASQKSEQAISLEPASVPAPAPVEEKKSRAEQLRTRLKFGLYKVKTNQVSKRDVDIIGTYEADASYSSDALHASKSTAMTSSGESLGSHQVPNITVSSPRREQGPIFVKANIDPYGPIKKLGPAPILAMPTGNEPVSTRMIHAYDFSSSPPDVELPKSVSPNQLMSPVRQRANYQIPPESRMRTGEHDAEHLDSREETRHERLQRLKQLHYEDGLASSCVKGNAAEGLLQLSMERGSNRSGL</sequence>
<accession>A0A6A5JXP6</accession>
<feature type="compositionally biased region" description="Polar residues" evidence="1">
    <location>
        <begin position="41"/>
        <end position="62"/>
    </location>
</feature>
<protein>
    <submittedName>
        <fullName evidence="2">Uncharacterized protein</fullName>
    </submittedName>
</protein>
<dbReference type="Proteomes" id="UP000800040">
    <property type="component" value="Unassembled WGS sequence"/>
</dbReference>
<dbReference type="EMBL" id="ML975563">
    <property type="protein sequence ID" value="KAF1828356.1"/>
    <property type="molecule type" value="Genomic_DNA"/>
</dbReference>
<feature type="compositionally biased region" description="Basic and acidic residues" evidence="1">
    <location>
        <begin position="334"/>
        <end position="354"/>
    </location>
</feature>
<name>A0A6A5JXP6_9PLEO</name>
<feature type="region of interest" description="Disordered" evidence="1">
    <location>
        <begin position="41"/>
        <end position="73"/>
    </location>
</feature>